<name>A0A7R9BVQ0_9CRUS</name>
<feature type="compositionally biased region" description="Pro residues" evidence="1">
    <location>
        <begin position="400"/>
        <end position="409"/>
    </location>
</feature>
<reference evidence="2" key="1">
    <citation type="submission" date="2020-11" db="EMBL/GenBank/DDBJ databases">
        <authorList>
            <person name="Tran Van P."/>
        </authorList>
    </citation>
    <scope>NUCLEOTIDE SEQUENCE</scope>
</reference>
<dbReference type="Proteomes" id="UP000678499">
    <property type="component" value="Unassembled WGS sequence"/>
</dbReference>
<keyword evidence="3" id="KW-1185">Reference proteome</keyword>
<evidence type="ECO:0000313" key="2">
    <source>
        <dbReference type="EMBL" id="CAD7282507.1"/>
    </source>
</evidence>
<sequence length="430" mass="46956">MVFHDATGVEICGGDASDCCASPAARRPYVGDEFREFDLCGDVERVRSKDLPGGGNHKNKVYGTLAKLFGPRVRNENRWDDLPSTHVTTKVDKKFDLCGDVERVRSKDLPGGGNHKNKVYGTLAKLFGPRVRNENRWDDLPSTHVTTRPFPATRRSWAPPPPPPQHHHHHHHHHNQNYHHHQSQYQPPQPKFNCTYIEDVVPRNDALCDSVPDVSSKAAYLRTKIWRRFSLAEATGRSWAPPPPPPPPPVRKPVTVVSQHQQQPPPGSRRTAPKRWQSLTSLGVGVAAAMAAGRRGSRTEQVLEPDAFYSLADYYGGLVVNGGGGGGGRRSGGDPDEDLLDTNDASLLDHSPSEFDTIEWKKKVLTTPGTTTTTTVAAVETRAAVGVVMGSSRLGKPARKPPPPPPPPQTNGGSSGPPVATDVWGKKDEE</sequence>
<dbReference type="AlphaFoldDB" id="A0A7R9BVQ0"/>
<evidence type="ECO:0000256" key="1">
    <source>
        <dbReference type="SAM" id="MobiDB-lite"/>
    </source>
</evidence>
<accession>A0A7R9BVQ0</accession>
<feature type="non-terminal residue" evidence="2">
    <location>
        <position position="430"/>
    </location>
</feature>
<dbReference type="EMBL" id="CAJPEX010003925">
    <property type="protein sequence ID" value="CAG0922659.1"/>
    <property type="molecule type" value="Genomic_DNA"/>
</dbReference>
<feature type="compositionally biased region" description="Basic residues" evidence="1">
    <location>
        <begin position="165"/>
        <end position="182"/>
    </location>
</feature>
<feature type="region of interest" description="Disordered" evidence="1">
    <location>
        <begin position="135"/>
        <end position="191"/>
    </location>
</feature>
<gene>
    <name evidence="2" type="ORF">NMOB1V02_LOCUS10131</name>
</gene>
<evidence type="ECO:0000313" key="3">
    <source>
        <dbReference type="Proteomes" id="UP000678499"/>
    </source>
</evidence>
<feature type="region of interest" description="Disordered" evidence="1">
    <location>
        <begin position="387"/>
        <end position="430"/>
    </location>
</feature>
<protein>
    <submittedName>
        <fullName evidence="2">Uncharacterized protein</fullName>
    </submittedName>
</protein>
<feature type="compositionally biased region" description="Pro residues" evidence="1">
    <location>
        <begin position="240"/>
        <end position="251"/>
    </location>
</feature>
<dbReference type="EMBL" id="OA885962">
    <property type="protein sequence ID" value="CAD7282507.1"/>
    <property type="molecule type" value="Genomic_DNA"/>
</dbReference>
<proteinExistence type="predicted"/>
<organism evidence="2">
    <name type="scientific">Notodromas monacha</name>
    <dbReference type="NCBI Taxonomy" id="399045"/>
    <lineage>
        <taxon>Eukaryota</taxon>
        <taxon>Metazoa</taxon>
        <taxon>Ecdysozoa</taxon>
        <taxon>Arthropoda</taxon>
        <taxon>Crustacea</taxon>
        <taxon>Oligostraca</taxon>
        <taxon>Ostracoda</taxon>
        <taxon>Podocopa</taxon>
        <taxon>Podocopida</taxon>
        <taxon>Cypridocopina</taxon>
        <taxon>Cypridoidea</taxon>
        <taxon>Cyprididae</taxon>
        <taxon>Notodromas</taxon>
    </lineage>
</organism>
<feature type="region of interest" description="Disordered" evidence="1">
    <location>
        <begin position="323"/>
        <end position="350"/>
    </location>
</feature>
<feature type="region of interest" description="Disordered" evidence="1">
    <location>
        <begin position="235"/>
        <end position="274"/>
    </location>
</feature>